<dbReference type="AlphaFoldDB" id="A0A523UUD1"/>
<accession>A0A523UUD1</accession>
<protein>
    <recommendedName>
        <fullName evidence="4">Type II secretion system protein GspG C-terminal domain-containing protein</fullName>
    </recommendedName>
</protein>
<evidence type="ECO:0008006" key="4">
    <source>
        <dbReference type="Google" id="ProtNLM"/>
    </source>
</evidence>
<gene>
    <name evidence="2" type="ORF">E3J62_05120</name>
</gene>
<dbReference type="EMBL" id="SOJN01000064">
    <property type="protein sequence ID" value="TET46158.1"/>
    <property type="molecule type" value="Genomic_DNA"/>
</dbReference>
<reference evidence="2 3" key="1">
    <citation type="submission" date="2019-03" db="EMBL/GenBank/DDBJ databases">
        <title>Metabolic potential of uncultured bacteria and archaea associated with petroleum seepage in deep-sea sediments.</title>
        <authorList>
            <person name="Dong X."/>
            <person name="Hubert C."/>
        </authorList>
    </citation>
    <scope>NUCLEOTIDE SEQUENCE [LARGE SCALE GENOMIC DNA]</scope>
    <source>
        <strain evidence="2">E44_bin18</strain>
    </source>
</reference>
<feature type="region of interest" description="Disordered" evidence="1">
    <location>
        <begin position="116"/>
        <end position="137"/>
    </location>
</feature>
<dbReference type="Proteomes" id="UP000315525">
    <property type="component" value="Unassembled WGS sequence"/>
</dbReference>
<comment type="caution">
    <text evidence="2">The sequence shown here is derived from an EMBL/GenBank/DDBJ whole genome shotgun (WGS) entry which is preliminary data.</text>
</comment>
<sequence>MRVHVLVGFLVTALLVAGCGGAGYQDEALLKQATRSLNKITGALEQYRAETKSYPPGGSDLGVKLEKYFALTDREGNVTNDWPEMVSSSFRGEIEYETLDSVYSYFLKVRALDSRNTPLTARSNRQPEEKKKKRRGR</sequence>
<evidence type="ECO:0000313" key="2">
    <source>
        <dbReference type="EMBL" id="TET46158.1"/>
    </source>
</evidence>
<evidence type="ECO:0000256" key="1">
    <source>
        <dbReference type="SAM" id="MobiDB-lite"/>
    </source>
</evidence>
<organism evidence="2 3">
    <name type="scientific">candidate division TA06 bacterium</name>
    <dbReference type="NCBI Taxonomy" id="2250710"/>
    <lineage>
        <taxon>Bacteria</taxon>
        <taxon>Bacteria division TA06</taxon>
    </lineage>
</organism>
<dbReference type="PROSITE" id="PS51257">
    <property type="entry name" value="PROKAR_LIPOPROTEIN"/>
    <property type="match status" value="1"/>
</dbReference>
<evidence type="ECO:0000313" key="3">
    <source>
        <dbReference type="Proteomes" id="UP000315525"/>
    </source>
</evidence>
<proteinExistence type="predicted"/>
<name>A0A523UUD1_UNCT6</name>